<dbReference type="Proteomes" id="UP000299102">
    <property type="component" value="Unassembled WGS sequence"/>
</dbReference>
<evidence type="ECO:0000313" key="2">
    <source>
        <dbReference type="Proteomes" id="UP000299102"/>
    </source>
</evidence>
<protein>
    <submittedName>
        <fullName evidence="1">Uncharacterized protein</fullName>
    </submittedName>
</protein>
<dbReference type="EMBL" id="BGZK01001513">
    <property type="protein sequence ID" value="GBP81478.1"/>
    <property type="molecule type" value="Genomic_DNA"/>
</dbReference>
<dbReference type="OrthoDB" id="7635474at2759"/>
<reference evidence="1 2" key="1">
    <citation type="journal article" date="2019" name="Commun. Biol.">
        <title>The bagworm genome reveals a unique fibroin gene that provides high tensile strength.</title>
        <authorList>
            <person name="Kono N."/>
            <person name="Nakamura H."/>
            <person name="Ohtoshi R."/>
            <person name="Tomita M."/>
            <person name="Numata K."/>
            <person name="Arakawa K."/>
        </authorList>
    </citation>
    <scope>NUCLEOTIDE SEQUENCE [LARGE SCALE GENOMIC DNA]</scope>
</reference>
<organism evidence="1 2">
    <name type="scientific">Eumeta variegata</name>
    <name type="common">Bagworm moth</name>
    <name type="synonym">Eumeta japonica</name>
    <dbReference type="NCBI Taxonomy" id="151549"/>
    <lineage>
        <taxon>Eukaryota</taxon>
        <taxon>Metazoa</taxon>
        <taxon>Ecdysozoa</taxon>
        <taxon>Arthropoda</taxon>
        <taxon>Hexapoda</taxon>
        <taxon>Insecta</taxon>
        <taxon>Pterygota</taxon>
        <taxon>Neoptera</taxon>
        <taxon>Endopterygota</taxon>
        <taxon>Lepidoptera</taxon>
        <taxon>Glossata</taxon>
        <taxon>Ditrysia</taxon>
        <taxon>Tineoidea</taxon>
        <taxon>Psychidae</taxon>
        <taxon>Oiketicinae</taxon>
        <taxon>Eumeta</taxon>
    </lineage>
</organism>
<dbReference type="AlphaFoldDB" id="A0A4C1YZH4"/>
<evidence type="ECO:0000313" key="1">
    <source>
        <dbReference type="EMBL" id="GBP81478.1"/>
    </source>
</evidence>
<gene>
    <name evidence="1" type="ORF">EVAR_86159_1</name>
</gene>
<sequence length="134" mass="16012">MEFLTEECRENIPLDVWGWSANVGHRMILEQRAGDNGRRNETLPKLWWELNSKLRLVNTAEQDHRWCPFRKAGGHELTSCGRFYNENPDKRKAYVTQRGLCYNCLGRQNTRECDRVRPCKFYDWTLIFLYINVP</sequence>
<comment type="caution">
    <text evidence="1">The sequence shown here is derived from an EMBL/GenBank/DDBJ whole genome shotgun (WGS) entry which is preliminary data.</text>
</comment>
<accession>A0A4C1YZH4</accession>
<name>A0A4C1YZH4_EUMVA</name>
<proteinExistence type="predicted"/>
<keyword evidence="2" id="KW-1185">Reference proteome</keyword>